<dbReference type="EMBL" id="QFQZ01000021">
    <property type="protein sequence ID" value="PZR34905.1"/>
    <property type="molecule type" value="Genomic_DNA"/>
</dbReference>
<feature type="transmembrane region" description="Helical" evidence="1">
    <location>
        <begin position="12"/>
        <end position="36"/>
    </location>
</feature>
<dbReference type="RefSeq" id="WP_304276728.1">
    <property type="nucleotide sequence ID" value="NZ_QFQZ01000021.1"/>
</dbReference>
<keyword evidence="1" id="KW-1133">Transmembrane helix</keyword>
<feature type="transmembrane region" description="Helical" evidence="1">
    <location>
        <begin position="189"/>
        <end position="210"/>
    </location>
</feature>
<evidence type="ECO:0000313" key="2">
    <source>
        <dbReference type="EMBL" id="PZR34905.1"/>
    </source>
</evidence>
<dbReference type="Proteomes" id="UP000249393">
    <property type="component" value="Unassembled WGS sequence"/>
</dbReference>
<evidence type="ECO:0000313" key="3">
    <source>
        <dbReference type="Proteomes" id="UP000249393"/>
    </source>
</evidence>
<keyword evidence="1" id="KW-0812">Transmembrane</keyword>
<organism evidence="2 3">
    <name type="scientific">Caulobacter segnis</name>
    <dbReference type="NCBI Taxonomy" id="88688"/>
    <lineage>
        <taxon>Bacteria</taxon>
        <taxon>Pseudomonadati</taxon>
        <taxon>Pseudomonadota</taxon>
        <taxon>Alphaproteobacteria</taxon>
        <taxon>Caulobacterales</taxon>
        <taxon>Caulobacteraceae</taxon>
        <taxon>Caulobacter</taxon>
    </lineage>
</organism>
<gene>
    <name evidence="2" type="ORF">DI526_08945</name>
</gene>
<dbReference type="PANTHER" id="PTHR34219:SF3">
    <property type="entry name" value="BLL7967 PROTEIN"/>
    <property type="match status" value="1"/>
</dbReference>
<feature type="transmembrane region" description="Helical" evidence="1">
    <location>
        <begin position="335"/>
        <end position="356"/>
    </location>
</feature>
<keyword evidence="1" id="KW-0472">Membrane</keyword>
<dbReference type="AlphaFoldDB" id="A0A2W5VHV0"/>
<evidence type="ECO:0000256" key="1">
    <source>
        <dbReference type="SAM" id="Phobius"/>
    </source>
</evidence>
<feature type="transmembrane region" description="Helical" evidence="1">
    <location>
        <begin position="143"/>
        <end position="168"/>
    </location>
</feature>
<dbReference type="InterPro" id="IPR005625">
    <property type="entry name" value="PepSY-ass_TM"/>
</dbReference>
<dbReference type="PANTHER" id="PTHR34219">
    <property type="entry name" value="IRON-REGULATED INNER MEMBRANE PROTEIN-RELATED"/>
    <property type="match status" value="1"/>
</dbReference>
<dbReference type="Pfam" id="PF03929">
    <property type="entry name" value="PepSY_TM"/>
    <property type="match status" value="1"/>
</dbReference>
<reference evidence="2 3" key="1">
    <citation type="submission" date="2017-08" db="EMBL/GenBank/DDBJ databases">
        <title>Infants hospitalized years apart are colonized by the same room-sourced microbial strains.</title>
        <authorList>
            <person name="Brooks B."/>
            <person name="Olm M.R."/>
            <person name="Firek B.A."/>
            <person name="Baker R."/>
            <person name="Thomas B.C."/>
            <person name="Morowitz M.J."/>
            <person name="Banfield J.F."/>
        </authorList>
    </citation>
    <scope>NUCLEOTIDE SEQUENCE [LARGE SCALE GENOMIC DNA]</scope>
    <source>
        <strain evidence="2">S2_003_000_R2_4</strain>
    </source>
</reference>
<accession>A0A2W5VHV0</accession>
<comment type="caution">
    <text evidence="2">The sequence shown here is derived from an EMBL/GenBank/DDBJ whole genome shotgun (WGS) entry which is preliminary data.</text>
</comment>
<name>A0A2W5VHV0_9CAUL</name>
<protein>
    <submittedName>
        <fullName evidence="2">Peptidase</fullName>
    </submittedName>
</protein>
<proteinExistence type="predicted"/>
<sequence>MTRDIVRIWTLIHKWASLICTAFLLMLCLTGLPLVFHDEIDRALNHAPNIVATPGQRLLNDDQVLDIALRARPGEVPLFMSFDVDRPVINVTTGPRADAPESLMHFAPIDQTSGRIVAATGAGGVMDVVLRIHKDMFLGLPGLLFLGVMGALFVAAIVSGLVIYTPFMRKIDFGTVRASRSTRLKWLDYHNLLGVVTAAWVTVVGLTGVINTLSEPILAVWRADQLAAMTAPYKDKPPPIRRSSIAAAIATAQAAAPGMRVQFVAFPGGAFSSKHHYAVFLQGATPATKRLPTPALVDAETGRLTAIRRMPWYAQGLLLSQPLHFGDYGGLPLKILWALLDIVTIIVTASGLYLWLSKKKAA</sequence>